<evidence type="ECO:0000256" key="2">
    <source>
        <dbReference type="ARBA" id="ARBA00022475"/>
    </source>
</evidence>
<feature type="region of interest" description="Disordered" evidence="6">
    <location>
        <begin position="234"/>
        <end position="274"/>
    </location>
</feature>
<gene>
    <name evidence="9" type="ORF">K489DRAFT_379776</name>
</gene>
<evidence type="ECO:0000313" key="9">
    <source>
        <dbReference type="RefSeq" id="XP_033460810.1"/>
    </source>
</evidence>
<feature type="region of interest" description="Disordered" evidence="6">
    <location>
        <begin position="119"/>
        <end position="217"/>
    </location>
</feature>
<feature type="compositionally biased region" description="Polar residues" evidence="6">
    <location>
        <begin position="150"/>
        <end position="160"/>
    </location>
</feature>
<evidence type="ECO:0000259" key="7">
    <source>
        <dbReference type="Pfam" id="PF02656"/>
    </source>
</evidence>
<protein>
    <recommendedName>
        <fullName evidence="7">DUF202 domain-containing protein</fullName>
    </recommendedName>
</protein>
<name>A0A6J3M856_9PEZI</name>
<feature type="compositionally biased region" description="Polar residues" evidence="6">
    <location>
        <begin position="8"/>
        <end position="20"/>
    </location>
</feature>
<sequence>MAPLPCSPVSNSTASESYSLPASEESSDDSLSTPRPGPVDPAQRTAANLSRPLVPTYSASPDSVRLAEGGIAKRDGVARRTSSDGQSAAHDVDGRPRNPYTYGIAESSVVPEATAITTAVPASSSPIANTAKHQLPELPSRLASPRRTSKSTLSPSQLRTSPHPDARRRIAARLPDDFMESSADESTAIIRRSSGKANYGAAEASTTGRAGDGTRARDGRASIYDQVMEDEHDANALARKKSPSTRSGGGESSTRDAETARRSSSDGGGSRRGRESWLKGFAEKYGSVELENKGSVARDHLALERTFLAWLRTSLSFASIGIAVTQLFRLNTTITTPDGNQIHILASTAESLRQVGKPLGATFIGICKSLERPRWRLLLHSTASHLGFYADIEPIKQF</sequence>
<evidence type="ECO:0000256" key="4">
    <source>
        <dbReference type="ARBA" id="ARBA00022989"/>
    </source>
</evidence>
<dbReference type="AlphaFoldDB" id="A0A6J3M856"/>
<keyword evidence="2" id="KW-1003">Cell membrane</keyword>
<evidence type="ECO:0000313" key="8">
    <source>
        <dbReference type="Proteomes" id="UP000504637"/>
    </source>
</evidence>
<keyword evidence="5" id="KW-0472">Membrane</keyword>
<feature type="compositionally biased region" description="Basic and acidic residues" evidence="6">
    <location>
        <begin position="71"/>
        <end position="82"/>
    </location>
</feature>
<dbReference type="InterPro" id="IPR052053">
    <property type="entry name" value="IM_YidH-like"/>
</dbReference>
<evidence type="ECO:0000256" key="1">
    <source>
        <dbReference type="ARBA" id="ARBA00004651"/>
    </source>
</evidence>
<keyword evidence="8" id="KW-1185">Reference proteome</keyword>
<dbReference type="PANTHER" id="PTHR34187:SF2">
    <property type="entry name" value="DUF202 DOMAIN-CONTAINING PROTEIN"/>
    <property type="match status" value="1"/>
</dbReference>
<dbReference type="OrthoDB" id="199599at2759"/>
<proteinExistence type="predicted"/>
<comment type="subcellular location">
    <subcellularLocation>
        <location evidence="1">Cell membrane</location>
        <topology evidence="1">Multi-pass membrane protein</topology>
    </subcellularLocation>
</comment>
<dbReference type="RefSeq" id="XP_033460810.1">
    <property type="nucleotide sequence ID" value="XM_033604731.1"/>
</dbReference>
<evidence type="ECO:0000256" key="5">
    <source>
        <dbReference type="ARBA" id="ARBA00023136"/>
    </source>
</evidence>
<dbReference type="InterPro" id="IPR003807">
    <property type="entry name" value="DUF202"/>
</dbReference>
<keyword evidence="3" id="KW-0812">Transmembrane</keyword>
<feature type="compositionally biased region" description="Polar residues" evidence="6">
    <location>
        <begin position="119"/>
        <end position="132"/>
    </location>
</feature>
<reference evidence="9" key="3">
    <citation type="submission" date="2025-08" db="UniProtKB">
        <authorList>
            <consortium name="RefSeq"/>
        </authorList>
    </citation>
    <scope>IDENTIFICATION</scope>
    <source>
        <strain evidence="9">CBS 342.82</strain>
    </source>
</reference>
<evidence type="ECO:0000256" key="6">
    <source>
        <dbReference type="SAM" id="MobiDB-lite"/>
    </source>
</evidence>
<dbReference type="PANTHER" id="PTHR34187">
    <property type="entry name" value="FGR18P"/>
    <property type="match status" value="1"/>
</dbReference>
<keyword evidence="4" id="KW-1133">Transmembrane helix</keyword>
<evidence type="ECO:0000256" key="3">
    <source>
        <dbReference type="ARBA" id="ARBA00022692"/>
    </source>
</evidence>
<reference evidence="9" key="1">
    <citation type="submission" date="2020-01" db="EMBL/GenBank/DDBJ databases">
        <authorList>
            <consortium name="DOE Joint Genome Institute"/>
            <person name="Haridas S."/>
            <person name="Albert R."/>
            <person name="Binder M."/>
            <person name="Bloem J."/>
            <person name="Labutti K."/>
            <person name="Salamov A."/>
            <person name="Andreopoulos B."/>
            <person name="Baker S.E."/>
            <person name="Barry K."/>
            <person name="Bills G."/>
            <person name="Bluhm B.H."/>
            <person name="Cannon C."/>
            <person name="Castanera R."/>
            <person name="Culley D.E."/>
            <person name="Daum C."/>
            <person name="Ezra D."/>
            <person name="Gonzalez J.B."/>
            <person name="Henrissat B."/>
            <person name="Kuo A."/>
            <person name="Liang C."/>
            <person name="Lipzen A."/>
            <person name="Lutzoni F."/>
            <person name="Magnuson J."/>
            <person name="Mondo S."/>
            <person name="Nolan M."/>
            <person name="Ohm R."/>
            <person name="Pangilinan J."/>
            <person name="Park H.-J."/>
            <person name="Ramirez L."/>
            <person name="Alfaro M."/>
            <person name="Sun H."/>
            <person name="Tritt A."/>
            <person name="Yoshinaga Y."/>
            <person name="Zwiers L.-H."/>
            <person name="Turgeon B.G."/>
            <person name="Goodwin S.B."/>
            <person name="Spatafora J.W."/>
            <person name="Crous P.W."/>
            <person name="Grigoriev I.V."/>
        </authorList>
    </citation>
    <scope>NUCLEOTIDE SEQUENCE</scope>
    <source>
        <strain evidence="9">CBS 342.82</strain>
    </source>
</reference>
<organism evidence="9">
    <name type="scientific">Dissoconium aciculare CBS 342.82</name>
    <dbReference type="NCBI Taxonomy" id="1314786"/>
    <lineage>
        <taxon>Eukaryota</taxon>
        <taxon>Fungi</taxon>
        <taxon>Dikarya</taxon>
        <taxon>Ascomycota</taxon>
        <taxon>Pezizomycotina</taxon>
        <taxon>Dothideomycetes</taxon>
        <taxon>Dothideomycetidae</taxon>
        <taxon>Mycosphaerellales</taxon>
        <taxon>Dissoconiaceae</taxon>
        <taxon>Dissoconium</taxon>
    </lineage>
</organism>
<feature type="compositionally biased region" description="Basic and acidic residues" evidence="6">
    <location>
        <begin position="253"/>
        <end position="264"/>
    </location>
</feature>
<feature type="domain" description="DUF202" evidence="7">
    <location>
        <begin position="298"/>
        <end position="366"/>
    </location>
</feature>
<dbReference type="GO" id="GO:0005886">
    <property type="term" value="C:plasma membrane"/>
    <property type="evidence" value="ECO:0007669"/>
    <property type="project" value="UniProtKB-SubCell"/>
</dbReference>
<feature type="region of interest" description="Disordered" evidence="6">
    <location>
        <begin position="1"/>
        <end position="105"/>
    </location>
</feature>
<dbReference type="Proteomes" id="UP000504637">
    <property type="component" value="Unplaced"/>
</dbReference>
<dbReference type="GeneID" id="54362531"/>
<dbReference type="Pfam" id="PF02656">
    <property type="entry name" value="DUF202"/>
    <property type="match status" value="1"/>
</dbReference>
<reference evidence="9" key="2">
    <citation type="submission" date="2020-04" db="EMBL/GenBank/DDBJ databases">
        <authorList>
            <consortium name="NCBI Genome Project"/>
        </authorList>
    </citation>
    <scope>NUCLEOTIDE SEQUENCE</scope>
    <source>
        <strain evidence="9">CBS 342.82</strain>
    </source>
</reference>
<accession>A0A6J3M856</accession>